<name>A0A128EFU0_9BACT</name>
<evidence type="ECO:0000256" key="9">
    <source>
        <dbReference type="ARBA" id="ARBA00023118"/>
    </source>
</evidence>
<dbReference type="Pfam" id="PF22590">
    <property type="entry name" value="Cas3-like_C_2"/>
    <property type="match status" value="1"/>
</dbReference>
<dbReference type="NCBIfam" id="TIGR01587">
    <property type="entry name" value="cas3_core"/>
    <property type="match status" value="1"/>
</dbReference>
<dbReference type="SMART" id="SM00490">
    <property type="entry name" value="HELICc"/>
    <property type="match status" value="1"/>
</dbReference>
<dbReference type="InterPro" id="IPR038257">
    <property type="entry name" value="CRISPR-assoc_Cas3_HD_sf"/>
</dbReference>
<dbReference type="GO" id="GO:0004518">
    <property type="term" value="F:nuclease activity"/>
    <property type="evidence" value="ECO:0007669"/>
    <property type="project" value="UniProtKB-KW"/>
</dbReference>
<evidence type="ECO:0000256" key="6">
    <source>
        <dbReference type="ARBA" id="ARBA00022801"/>
    </source>
</evidence>
<dbReference type="CDD" id="cd09641">
    <property type="entry name" value="Cas3''_I"/>
    <property type="match status" value="1"/>
</dbReference>
<feature type="domain" description="Helicase C-terminal" evidence="11">
    <location>
        <begin position="470"/>
        <end position="620"/>
    </location>
</feature>
<comment type="similarity">
    <text evidence="2">In the central section; belongs to the CRISPR-associated helicase Cas3 family.</text>
</comment>
<sequence length="788" mass="92295">MLCVDSNIWAHTKKDKEPETLKEHSKLTKKYLQNIKKAKSLDGLIVNLSKKILEDESLIKIFDELIIWHDIGKTNPAFQTLKMKNPAFNTKNISTAHSDKSFEFLKEHYKEFIFKKAKENSKIAYRFVCIFYHLLSNVLNHHGSLKDGFDEKYLSDINNLDNAFKSSLNLVEFDLSFFIFIKLHFSLLIASDFYATSEYMNELSISDFGVFDKDKKEAILAKFSKFYTTLKPTKEIDTLRAKIYKTAEKNLLKNSDKNIFYLEAPTGSGKTITSLNLALNLLKSEQNLNKIFYVFPFNTLISQSKAVFDSIFENELEIAVANSITSPEFRENEQEDKESNYDKTYINRLFFNSPFVLTSHVGLFKILFGITKEENYPLYSLANSVIILDEIQSYNPNLWEFMAFFFDKFAKALNIKFIIMSATLPKISSMLENEDNWCDLLPNSRDIFQNKLFKDRVKVDFSLLATPKDEIFEKLVEITKEHKDKKILFEFITKNSAREFFNYIKDKFDGYDIFELSGDDNKLYQKQAIEKLKTDIKAIVVATQVIEAGVDIDMDLGFKNIATIESEEQFLGRINRSSLKMGALVYFFEYDDKKRVYNDDERMKFSLKDEKLRIIFENKDFTPYYKMLLKELQTKNSKAKNSLKTMRENFIEDIKKLNFKSISEKMQLINDNRVRVFLPFKLDISGYNMDEYGDISEFLTDGLLDGSKVWQRICEQNNVESFSRKRLNALKLNALSDIFSFSVYPYKTLPKMQFSFCFIENYKEFVDENGKFNRTNFAKTYNNQELFV</sequence>
<dbReference type="Pfam" id="PF00270">
    <property type="entry name" value="DEAD"/>
    <property type="match status" value="1"/>
</dbReference>
<dbReference type="Gene3D" id="3.40.50.300">
    <property type="entry name" value="P-loop containing nucleotide triphosphate hydrolases"/>
    <property type="match status" value="2"/>
</dbReference>
<evidence type="ECO:0000313" key="14">
    <source>
        <dbReference type="Proteomes" id="UP000069632"/>
    </source>
</evidence>
<dbReference type="PANTHER" id="PTHR47961:SF6">
    <property type="entry name" value="DNA-DIRECTED DNA POLYMERASE"/>
    <property type="match status" value="1"/>
</dbReference>
<dbReference type="SMART" id="SM00487">
    <property type="entry name" value="DEXDc"/>
    <property type="match status" value="1"/>
</dbReference>
<dbReference type="PROSITE" id="PS51194">
    <property type="entry name" value="HELICASE_CTER"/>
    <property type="match status" value="1"/>
</dbReference>
<evidence type="ECO:0000256" key="4">
    <source>
        <dbReference type="ARBA" id="ARBA00022723"/>
    </source>
</evidence>
<dbReference type="Proteomes" id="UP000069632">
    <property type="component" value="Unassembled WGS sequence"/>
</dbReference>
<dbReference type="Pfam" id="PF18019">
    <property type="entry name" value="Cas3_HD"/>
    <property type="match status" value="1"/>
</dbReference>
<dbReference type="InterPro" id="IPR011545">
    <property type="entry name" value="DEAD/DEAH_box_helicase_dom"/>
</dbReference>
<dbReference type="Gene3D" id="1.10.3210.30">
    <property type="match status" value="1"/>
</dbReference>
<proteinExistence type="inferred from homology"/>
<organism evidence="13 14">
    <name type="scientific">Campylobacter geochelonis</name>
    <dbReference type="NCBI Taxonomy" id="1780362"/>
    <lineage>
        <taxon>Bacteria</taxon>
        <taxon>Pseudomonadati</taxon>
        <taxon>Campylobacterota</taxon>
        <taxon>Epsilonproteobacteria</taxon>
        <taxon>Campylobacterales</taxon>
        <taxon>Campylobacteraceae</taxon>
        <taxon>Campylobacter</taxon>
    </lineage>
</organism>
<feature type="domain" description="HD Cas3-type" evidence="12">
    <location>
        <begin position="14"/>
        <end position="194"/>
    </location>
</feature>
<evidence type="ECO:0000256" key="5">
    <source>
        <dbReference type="ARBA" id="ARBA00022741"/>
    </source>
</evidence>
<dbReference type="InterPro" id="IPR014001">
    <property type="entry name" value="Helicase_ATP-bd"/>
</dbReference>
<dbReference type="EMBL" id="FIZP01000002">
    <property type="protein sequence ID" value="CZE47063.1"/>
    <property type="molecule type" value="Genomic_DNA"/>
</dbReference>
<keyword evidence="5" id="KW-0547">Nucleotide-binding</keyword>
<dbReference type="GO" id="GO:0003676">
    <property type="term" value="F:nucleic acid binding"/>
    <property type="evidence" value="ECO:0007669"/>
    <property type="project" value="InterPro"/>
</dbReference>
<dbReference type="SUPFAM" id="SSF52540">
    <property type="entry name" value="P-loop containing nucleoside triphosphate hydrolases"/>
    <property type="match status" value="1"/>
</dbReference>
<dbReference type="InterPro" id="IPR006474">
    <property type="entry name" value="Helicase_Cas3_CRISPR-ass_core"/>
</dbReference>
<dbReference type="InterPro" id="IPR006483">
    <property type="entry name" value="CRISPR-assoc_Cas3_HD"/>
</dbReference>
<dbReference type="OrthoDB" id="9810236at2"/>
<dbReference type="GO" id="GO:0016787">
    <property type="term" value="F:hydrolase activity"/>
    <property type="evidence" value="ECO:0007669"/>
    <property type="project" value="UniProtKB-KW"/>
</dbReference>
<dbReference type="InterPro" id="IPR001650">
    <property type="entry name" value="Helicase_C-like"/>
</dbReference>
<evidence type="ECO:0000256" key="3">
    <source>
        <dbReference type="ARBA" id="ARBA00022722"/>
    </source>
</evidence>
<keyword evidence="4" id="KW-0479">Metal-binding</keyword>
<keyword evidence="8" id="KW-0067">ATP-binding</keyword>
<dbReference type="InterPro" id="IPR050474">
    <property type="entry name" value="Hel308_SKI2-like"/>
</dbReference>
<dbReference type="AlphaFoldDB" id="A0A128EFU0"/>
<keyword evidence="14" id="KW-1185">Reference proteome</keyword>
<evidence type="ECO:0000256" key="7">
    <source>
        <dbReference type="ARBA" id="ARBA00022806"/>
    </source>
</evidence>
<evidence type="ECO:0000313" key="13">
    <source>
        <dbReference type="EMBL" id="CZE47063.1"/>
    </source>
</evidence>
<keyword evidence="3" id="KW-0540">Nuclease</keyword>
<gene>
    <name evidence="13" type="primary">cas_3</name>
    <name evidence="13" type="ORF">ERS672216_00695</name>
</gene>
<protein>
    <submittedName>
        <fullName evidence="13">CRISPR-associated helicase Cas3 domain-containing protein</fullName>
    </submittedName>
</protein>
<comment type="similarity">
    <text evidence="1">In the N-terminal section; belongs to the CRISPR-associated nuclease Cas3-HD family.</text>
</comment>
<evidence type="ECO:0000256" key="2">
    <source>
        <dbReference type="ARBA" id="ARBA00009046"/>
    </source>
</evidence>
<dbReference type="GO" id="GO:0046872">
    <property type="term" value="F:metal ion binding"/>
    <property type="evidence" value="ECO:0007669"/>
    <property type="project" value="UniProtKB-KW"/>
</dbReference>
<evidence type="ECO:0000259" key="11">
    <source>
        <dbReference type="PROSITE" id="PS51194"/>
    </source>
</evidence>
<dbReference type="InterPro" id="IPR054712">
    <property type="entry name" value="Cas3-like_dom"/>
</dbReference>
<dbReference type="InterPro" id="IPR027417">
    <property type="entry name" value="P-loop_NTPase"/>
</dbReference>
<dbReference type="RefSeq" id="WP_106381569.1">
    <property type="nucleotide sequence ID" value="NZ_CP053844.1"/>
</dbReference>
<keyword evidence="7" id="KW-0347">Helicase</keyword>
<evidence type="ECO:0000256" key="8">
    <source>
        <dbReference type="ARBA" id="ARBA00022840"/>
    </source>
</evidence>
<evidence type="ECO:0000259" key="10">
    <source>
        <dbReference type="PROSITE" id="PS51192"/>
    </source>
</evidence>
<feature type="domain" description="Helicase ATP-binding" evidence="10">
    <location>
        <begin position="251"/>
        <end position="426"/>
    </location>
</feature>
<accession>A0A128EFU0</accession>
<keyword evidence="9" id="KW-0051">Antiviral defense</keyword>
<dbReference type="GO" id="GO:0004386">
    <property type="term" value="F:helicase activity"/>
    <property type="evidence" value="ECO:0007669"/>
    <property type="project" value="UniProtKB-KW"/>
</dbReference>
<reference evidence="13 14" key="1">
    <citation type="submission" date="2016-02" db="EMBL/GenBank/DDBJ databases">
        <authorList>
            <consortium name="Pathogen Informatics"/>
        </authorList>
    </citation>
    <scope>NUCLEOTIDE SEQUENCE [LARGE SCALE GENOMIC DNA]</scope>
    <source>
        <strain evidence="13 14">RC20</strain>
    </source>
</reference>
<evidence type="ECO:0000256" key="1">
    <source>
        <dbReference type="ARBA" id="ARBA00006847"/>
    </source>
</evidence>
<dbReference type="GO" id="GO:0005524">
    <property type="term" value="F:ATP binding"/>
    <property type="evidence" value="ECO:0007669"/>
    <property type="project" value="UniProtKB-KW"/>
</dbReference>
<dbReference type="PROSITE" id="PS51643">
    <property type="entry name" value="HD_CAS3"/>
    <property type="match status" value="1"/>
</dbReference>
<keyword evidence="6" id="KW-0378">Hydrolase</keyword>
<dbReference type="GO" id="GO:0051607">
    <property type="term" value="P:defense response to virus"/>
    <property type="evidence" value="ECO:0007669"/>
    <property type="project" value="UniProtKB-KW"/>
</dbReference>
<dbReference type="PROSITE" id="PS51192">
    <property type="entry name" value="HELICASE_ATP_BIND_1"/>
    <property type="match status" value="1"/>
</dbReference>
<evidence type="ECO:0000259" key="12">
    <source>
        <dbReference type="PROSITE" id="PS51643"/>
    </source>
</evidence>
<dbReference type="PANTHER" id="PTHR47961">
    <property type="entry name" value="DNA POLYMERASE THETA, PUTATIVE (AFU_ORTHOLOGUE AFUA_1G05260)-RELATED"/>
    <property type="match status" value="1"/>
</dbReference>